<protein>
    <submittedName>
        <fullName evidence="7">Uncharacterized protein</fullName>
    </submittedName>
</protein>
<sequence>MPRLHSKDIHDRLQILIRKRLFSHAIKMAKLESRPSGEIEEIHRIHADWLYERGKYKEAVEAYCSAGSSVEPAHRHLEAVTERIREALKECRASRGFEFAKHVALALKDEEEYISILIEDFSDYEKAMEALKGANDEVCCNIILRHGRQLMKYDESALEALISRINTSMSEYNMNVYDVFLPVFTMDTAFLSKMVGFDGKGLSLYTFATRLQILLEGLQQADSSEVKSARSYEGATDGRFPEKSARSHTLSHADSTVYGHGEGMMSMETIVNTTRTEQDTSRSDQPEASNALSVDIMQDKIWRLLNSSTQTL</sequence>
<dbReference type="GO" id="GO:0048284">
    <property type="term" value="P:organelle fusion"/>
    <property type="evidence" value="ECO:0007669"/>
    <property type="project" value="TreeGrafter"/>
</dbReference>
<accession>L1LDI3</accession>
<keyword evidence="3" id="KW-0863">Zinc-finger</keyword>
<organism evidence="7 8">
    <name type="scientific">Theileria equi strain WA</name>
    <dbReference type="NCBI Taxonomy" id="1537102"/>
    <lineage>
        <taxon>Eukaryota</taxon>
        <taxon>Sar</taxon>
        <taxon>Alveolata</taxon>
        <taxon>Apicomplexa</taxon>
        <taxon>Aconoidasida</taxon>
        <taxon>Piroplasmida</taxon>
        <taxon>Theileriidae</taxon>
        <taxon>Theileria</taxon>
    </lineage>
</organism>
<dbReference type="STRING" id="1537102.L1LDI3"/>
<dbReference type="PANTHER" id="PTHR23323:SF24">
    <property type="entry name" value="VACUOLAR PROTEIN SORTING-ASSOCIATED PROTEIN 11 HOMOLOG"/>
    <property type="match status" value="1"/>
</dbReference>
<dbReference type="PANTHER" id="PTHR23323">
    <property type="entry name" value="VACUOLAR PROTEIN SORTING-ASSOCIATED PROTEIN"/>
    <property type="match status" value="1"/>
</dbReference>
<dbReference type="GO" id="GO:0006904">
    <property type="term" value="P:vesicle docking involved in exocytosis"/>
    <property type="evidence" value="ECO:0007669"/>
    <property type="project" value="TreeGrafter"/>
</dbReference>
<dbReference type="OrthoDB" id="26184at2759"/>
<comment type="caution">
    <text evidence="7">The sequence shown here is derived from an EMBL/GenBank/DDBJ whole genome shotgun (WGS) entry which is preliminary data.</text>
</comment>
<keyword evidence="2" id="KW-0479">Metal-binding</keyword>
<dbReference type="GO" id="GO:0005768">
    <property type="term" value="C:endosome"/>
    <property type="evidence" value="ECO:0007669"/>
    <property type="project" value="TreeGrafter"/>
</dbReference>
<dbReference type="EMBL" id="ACOU01000003">
    <property type="protein sequence ID" value="EKX73295.1"/>
    <property type="molecule type" value="Genomic_DNA"/>
</dbReference>
<evidence type="ECO:0000313" key="8">
    <source>
        <dbReference type="Proteomes" id="UP000031512"/>
    </source>
</evidence>
<evidence type="ECO:0000256" key="1">
    <source>
        <dbReference type="ARBA" id="ARBA00004370"/>
    </source>
</evidence>
<dbReference type="GO" id="GO:0030674">
    <property type="term" value="F:protein-macromolecule adaptor activity"/>
    <property type="evidence" value="ECO:0007669"/>
    <property type="project" value="TreeGrafter"/>
</dbReference>
<name>L1LDI3_THEEQ</name>
<keyword evidence="4" id="KW-0862">Zinc</keyword>
<dbReference type="GO" id="GO:0007033">
    <property type="term" value="P:vacuole organization"/>
    <property type="evidence" value="ECO:0007669"/>
    <property type="project" value="TreeGrafter"/>
</dbReference>
<comment type="subcellular location">
    <subcellularLocation>
        <location evidence="1">Membrane</location>
    </subcellularLocation>
</comment>
<keyword evidence="8" id="KW-1185">Reference proteome</keyword>
<dbReference type="VEuPathDB" id="PiroplasmaDB:BEWA_053500"/>
<dbReference type="GO" id="GO:0008270">
    <property type="term" value="F:zinc ion binding"/>
    <property type="evidence" value="ECO:0007669"/>
    <property type="project" value="UniProtKB-KW"/>
</dbReference>
<dbReference type="GeneID" id="15802902"/>
<keyword evidence="5" id="KW-0472">Membrane</keyword>
<dbReference type="GO" id="GO:0030897">
    <property type="term" value="C:HOPS complex"/>
    <property type="evidence" value="ECO:0007669"/>
    <property type="project" value="TreeGrafter"/>
</dbReference>
<evidence type="ECO:0000256" key="5">
    <source>
        <dbReference type="ARBA" id="ARBA00023136"/>
    </source>
</evidence>
<evidence type="ECO:0000256" key="3">
    <source>
        <dbReference type="ARBA" id="ARBA00022771"/>
    </source>
</evidence>
<feature type="region of interest" description="Disordered" evidence="6">
    <location>
        <begin position="231"/>
        <end position="252"/>
    </location>
</feature>
<reference evidence="7 8" key="1">
    <citation type="journal article" date="2012" name="BMC Genomics">
        <title>Comparative genomic analysis and phylogenetic position of Theileria equi.</title>
        <authorList>
            <person name="Kappmeyer L.S."/>
            <person name="Thiagarajan M."/>
            <person name="Herndon D.R."/>
            <person name="Ramsay J.D."/>
            <person name="Caler E."/>
            <person name="Djikeng A."/>
            <person name="Gillespie J.J."/>
            <person name="Lau A.O."/>
            <person name="Roalson E.H."/>
            <person name="Silva J.C."/>
            <person name="Silva M.G."/>
            <person name="Suarez C.E."/>
            <person name="Ueti M.W."/>
            <person name="Nene V.M."/>
            <person name="Mealey R.H."/>
            <person name="Knowles D.P."/>
            <person name="Brayton K.A."/>
        </authorList>
    </citation>
    <scope>NUCLEOTIDE SEQUENCE [LARGE SCALE GENOMIC DNA]</scope>
    <source>
        <strain evidence="7 8">WA</strain>
    </source>
</reference>
<evidence type="ECO:0000256" key="6">
    <source>
        <dbReference type="SAM" id="MobiDB-lite"/>
    </source>
</evidence>
<dbReference type="RefSeq" id="XP_004832747.1">
    <property type="nucleotide sequence ID" value="XM_004832690.1"/>
</dbReference>
<gene>
    <name evidence="7" type="ORF">BEWA_053500</name>
</gene>
<evidence type="ECO:0000256" key="2">
    <source>
        <dbReference type="ARBA" id="ARBA00022723"/>
    </source>
</evidence>
<dbReference type="KEGG" id="beq:BEWA_053500"/>
<evidence type="ECO:0000313" key="7">
    <source>
        <dbReference type="EMBL" id="EKX73295.1"/>
    </source>
</evidence>
<dbReference type="AlphaFoldDB" id="L1LDI3"/>
<dbReference type="GO" id="GO:0007032">
    <property type="term" value="P:endosome organization"/>
    <property type="evidence" value="ECO:0007669"/>
    <property type="project" value="TreeGrafter"/>
</dbReference>
<proteinExistence type="predicted"/>
<evidence type="ECO:0000256" key="4">
    <source>
        <dbReference type="ARBA" id="ARBA00022833"/>
    </source>
</evidence>
<dbReference type="Proteomes" id="UP000031512">
    <property type="component" value="Unassembled WGS sequence"/>
</dbReference>
<dbReference type="eggNOG" id="KOG2114">
    <property type="taxonomic scope" value="Eukaryota"/>
</dbReference>